<dbReference type="PRINTS" id="PR00036">
    <property type="entry name" value="HTHLACI"/>
</dbReference>
<dbReference type="Pfam" id="PF13377">
    <property type="entry name" value="Peripla_BP_3"/>
    <property type="match status" value="1"/>
</dbReference>
<proteinExistence type="predicted"/>
<dbReference type="InterPro" id="IPR000843">
    <property type="entry name" value="HTH_LacI"/>
</dbReference>
<keyword evidence="2" id="KW-0805">Transcription regulation</keyword>
<dbReference type="AlphaFoldDB" id="A0A089HSP9"/>
<dbReference type="GO" id="GO:0003700">
    <property type="term" value="F:DNA-binding transcription factor activity"/>
    <property type="evidence" value="ECO:0007669"/>
    <property type="project" value="TreeGrafter"/>
</dbReference>
<keyword evidence="7" id="KW-1185">Reference proteome</keyword>
<dbReference type="SUPFAM" id="SSF47413">
    <property type="entry name" value="lambda repressor-like DNA-binding domains"/>
    <property type="match status" value="1"/>
</dbReference>
<dbReference type="CDD" id="cd01392">
    <property type="entry name" value="HTH_LacI"/>
    <property type="match status" value="1"/>
</dbReference>
<name>A0A089HSP9_PAEDU</name>
<sequence length="325" mass="36356">MPTIKDVALKAGVSVTTVSRVLNNRGYLSEELKKKVYSAMEQLNYRPNELARSLSRSKSNIIGLIVPHAAHPFFGELISSIEEHAYLHGYRLLLCNSHLNRQKEAEYIDMLRSSRVDGIILGSHTLEVEDYRQIHLPVVTFDRRISAEVPYICSDNYKGGELATNLLADKGCRKIAHISGHPHPDLLALKRLDAFKEIAALRGLQHIEMHTDLHGFHFPDYERLTERLLEEHPDVDGIFASSDIIAAYALKVCQARGRRVPQDIKIVGYDGVSLRDLFSPDLTTVSQPIAEMAQKAVDLIMAQVQGDAVPMENIFPVELIQGGTT</sequence>
<dbReference type="InterPro" id="IPR010982">
    <property type="entry name" value="Lambda_DNA-bd_dom_sf"/>
</dbReference>
<accession>A0A089HSP9</accession>
<keyword evidence="4" id="KW-0804">Transcription</keyword>
<dbReference type="KEGG" id="pdu:PDUR_26585"/>
<dbReference type="Pfam" id="PF00356">
    <property type="entry name" value="LacI"/>
    <property type="match status" value="1"/>
</dbReference>
<evidence type="ECO:0000313" key="6">
    <source>
        <dbReference type="EMBL" id="AIQ15041.1"/>
    </source>
</evidence>
<evidence type="ECO:0000256" key="4">
    <source>
        <dbReference type="ARBA" id="ARBA00023163"/>
    </source>
</evidence>
<dbReference type="PROSITE" id="PS00356">
    <property type="entry name" value="HTH_LACI_1"/>
    <property type="match status" value="1"/>
</dbReference>
<dbReference type="PANTHER" id="PTHR30146:SF95">
    <property type="entry name" value="RIBOSE OPERON REPRESSOR"/>
    <property type="match status" value="1"/>
</dbReference>
<dbReference type="SUPFAM" id="SSF53822">
    <property type="entry name" value="Periplasmic binding protein-like I"/>
    <property type="match status" value="1"/>
</dbReference>
<dbReference type="EMBL" id="CP009288">
    <property type="protein sequence ID" value="AIQ15041.1"/>
    <property type="molecule type" value="Genomic_DNA"/>
</dbReference>
<evidence type="ECO:0000256" key="3">
    <source>
        <dbReference type="ARBA" id="ARBA00023125"/>
    </source>
</evidence>
<dbReference type="RefSeq" id="WP_042208719.1">
    <property type="nucleotide sequence ID" value="NZ_CP009288.1"/>
</dbReference>
<reference evidence="6 7" key="1">
    <citation type="submission" date="2014-08" db="EMBL/GenBank/DDBJ databases">
        <title>Comparative genomics of the Paenibacillus odorifer group.</title>
        <authorList>
            <person name="den Bakker H.C."/>
            <person name="Tsai Y.-C."/>
            <person name="Martin N."/>
            <person name="Korlach J."/>
            <person name="Wiedmann M."/>
        </authorList>
    </citation>
    <scope>NUCLEOTIDE SEQUENCE [LARGE SCALE GENOMIC DNA]</scope>
    <source>
        <strain evidence="6 7">DSM 1735</strain>
    </source>
</reference>
<dbReference type="CDD" id="cd06291">
    <property type="entry name" value="PBP1_Qymf-like"/>
    <property type="match status" value="1"/>
</dbReference>
<feature type="domain" description="HTH lacI-type" evidence="5">
    <location>
        <begin position="2"/>
        <end position="56"/>
    </location>
</feature>
<gene>
    <name evidence="6" type="ORF">PDUR_26585</name>
</gene>
<dbReference type="Gene3D" id="1.10.260.40">
    <property type="entry name" value="lambda repressor-like DNA-binding domains"/>
    <property type="match status" value="1"/>
</dbReference>
<evidence type="ECO:0000256" key="2">
    <source>
        <dbReference type="ARBA" id="ARBA00023015"/>
    </source>
</evidence>
<organism evidence="6 7">
    <name type="scientific">Paenibacillus durus</name>
    <name type="common">Paenibacillus azotofixans</name>
    <dbReference type="NCBI Taxonomy" id="44251"/>
    <lineage>
        <taxon>Bacteria</taxon>
        <taxon>Bacillati</taxon>
        <taxon>Bacillota</taxon>
        <taxon>Bacilli</taxon>
        <taxon>Bacillales</taxon>
        <taxon>Paenibacillaceae</taxon>
        <taxon>Paenibacillus</taxon>
    </lineage>
</organism>
<protein>
    <submittedName>
        <fullName evidence="6">LacI family transcriptional regulator</fullName>
    </submittedName>
</protein>
<dbReference type="InterPro" id="IPR028082">
    <property type="entry name" value="Peripla_BP_I"/>
</dbReference>
<dbReference type="eggNOG" id="COG1609">
    <property type="taxonomic scope" value="Bacteria"/>
</dbReference>
<dbReference type="Gene3D" id="3.40.50.2300">
    <property type="match status" value="2"/>
</dbReference>
<evidence type="ECO:0000256" key="1">
    <source>
        <dbReference type="ARBA" id="ARBA00022491"/>
    </source>
</evidence>
<keyword evidence="3" id="KW-0238">DNA-binding</keyword>
<keyword evidence="1" id="KW-0678">Repressor</keyword>
<dbReference type="PROSITE" id="PS50932">
    <property type="entry name" value="HTH_LACI_2"/>
    <property type="match status" value="1"/>
</dbReference>
<dbReference type="PANTHER" id="PTHR30146">
    <property type="entry name" value="LACI-RELATED TRANSCRIPTIONAL REPRESSOR"/>
    <property type="match status" value="1"/>
</dbReference>
<dbReference type="InterPro" id="IPR046335">
    <property type="entry name" value="LacI/GalR-like_sensor"/>
</dbReference>
<dbReference type="OrthoDB" id="9796186at2"/>
<evidence type="ECO:0000313" key="7">
    <source>
        <dbReference type="Proteomes" id="UP000029409"/>
    </source>
</evidence>
<dbReference type="STRING" id="44251.PDUR_26585"/>
<evidence type="ECO:0000259" key="5">
    <source>
        <dbReference type="PROSITE" id="PS50932"/>
    </source>
</evidence>
<dbReference type="GO" id="GO:0000976">
    <property type="term" value="F:transcription cis-regulatory region binding"/>
    <property type="evidence" value="ECO:0007669"/>
    <property type="project" value="TreeGrafter"/>
</dbReference>
<dbReference type="SMART" id="SM00354">
    <property type="entry name" value="HTH_LACI"/>
    <property type="match status" value="1"/>
</dbReference>
<dbReference type="Proteomes" id="UP000029409">
    <property type="component" value="Chromosome"/>
</dbReference>